<evidence type="ECO:0000256" key="1">
    <source>
        <dbReference type="ARBA" id="ARBA00022729"/>
    </source>
</evidence>
<dbReference type="Gene3D" id="2.60.40.1220">
    <property type="match status" value="3"/>
</dbReference>
<dbReference type="PROSITE" id="PS51272">
    <property type="entry name" value="SLH"/>
    <property type="match status" value="1"/>
</dbReference>
<sequence length="980" mass="110903">MKKVLSLVLALVIILSNFSFAFGAPSEEELYNQAGKILENIGVLKGSETGDLMLGKNLKRQDMVVLISRLYKEEDKARNYPIKDNFTDVKNPFYKPYISWAVDRGLIIGTGQGKFGYDNPVKIQQFQTLLLRVLRYSEEVKNYSNAPEVAKTLGLMDGLSAKPDEDLKRGLMAAMTLNALKTNIKGSSIITLAQELNLDIPDIFDVKANPTIDKNNIKFEGVAKGTNALKVHLKPLSSEITSGEKYYDIPLEEDGRFSYLIENLQPGKYEYKFISGNLSTRAQSITIHELPFELKDIRGDNLKEIIINFTAPVDKASSLFPSNYTTNAGTIKSVRLENNDTTVILTLNETMKNQNTYKISINRIKSSKGKELNIRDKEFKVIDNEIPQVEDIKQLGNKGLRIYMSEPVKNARSSNFKIDGKTLSAQVETEDNVITLKYHSSYYAPEEGRHILNVSGLVDYADYKALDQNIPFDIVKDTKPPKIVDQYTTIEEVIIQFDEDIDPSSVTRTNFYWKSGSSKRYPNSVKVLNDKVVLDYSKDNLPTYEIILYINSVGDYSDNKLRNEEIKIKPYEDTTAPEVIGLTVSEDGKTITVYYSKNVDAKNRAYYDIIDEKGNRVFIKSVDGSGREYRINLNTHLPIGKNTITIEGIVDSTASRNRLILYSQNIYMDDVEAPKIISHSGKDNQITLLFNKDMDPSTVEDRGNYLIDFGGRYTYLPNGTEFKQVYDGKTYVITLPEEIDGKRVDIGRSGNVREFEIRGLKSTNGILVEPARLKFDDANQGEAVVKEARLVEPDTIVVKFDQPILYASFDDFRVSGKNVYDVKYDGSEEVIIYLEERDATTVDGKLNIRSNNSIETILNTKAKADYITVKDEVKPRIDARRGRLSISGKIIYLPFTEKLDKKVESLFRDDLIVEVSGKEILDRSKYSTILDTDGSTIKIIIDSNINAPDGYLIRLKDDPKYIMDTSGNVVEYDGYDYYTR</sequence>
<keyword evidence="5" id="KW-1185">Reference proteome</keyword>
<feature type="chain" id="PRO_5039574485" description="SLH domain-containing protein" evidence="2">
    <location>
        <begin position="22"/>
        <end position="980"/>
    </location>
</feature>
<proteinExistence type="predicted"/>
<accession>A0A1M4PM31</accession>
<feature type="signal peptide" evidence="2">
    <location>
        <begin position="1"/>
        <end position="21"/>
    </location>
</feature>
<gene>
    <name evidence="4" type="ORF">CUESP1_1169</name>
</gene>
<keyword evidence="1 2" id="KW-0732">Signal</keyword>
<dbReference type="InterPro" id="IPR014755">
    <property type="entry name" value="Cu-Rt/internalin_Ig-like"/>
</dbReference>
<feature type="domain" description="SLH" evidence="3">
    <location>
        <begin position="81"/>
        <end position="144"/>
    </location>
</feature>
<protein>
    <recommendedName>
        <fullName evidence="3">SLH domain-containing protein</fullName>
    </recommendedName>
</protein>
<evidence type="ECO:0000256" key="2">
    <source>
        <dbReference type="SAM" id="SignalP"/>
    </source>
</evidence>
<organism evidence="4 5">
    <name type="scientific">[Clostridium] ultunense Esp</name>
    <dbReference type="NCBI Taxonomy" id="1288971"/>
    <lineage>
        <taxon>Bacteria</taxon>
        <taxon>Bacillati</taxon>
        <taxon>Bacillota</taxon>
        <taxon>Tissierellia</taxon>
        <taxon>Tissierellales</taxon>
        <taxon>Tepidimicrobiaceae</taxon>
        <taxon>Schnuerera</taxon>
    </lineage>
</organism>
<evidence type="ECO:0000313" key="5">
    <source>
        <dbReference type="Proteomes" id="UP000245423"/>
    </source>
</evidence>
<dbReference type="OrthoDB" id="1706086at2"/>
<dbReference type="RefSeq" id="WP_109840528.1">
    <property type="nucleotide sequence ID" value="NZ_LT669839.1"/>
</dbReference>
<dbReference type="InterPro" id="IPR001119">
    <property type="entry name" value="SLH_dom"/>
</dbReference>
<dbReference type="AlphaFoldDB" id="A0A1M4PM31"/>
<reference evidence="4 5" key="1">
    <citation type="submission" date="2016-11" db="EMBL/GenBank/DDBJ databases">
        <authorList>
            <person name="Manzoor S."/>
        </authorList>
    </citation>
    <scope>NUCLEOTIDE SEQUENCE [LARGE SCALE GENOMIC DNA]</scope>
    <source>
        <strain evidence="4">Clostridium ultunense strain Esp</strain>
    </source>
</reference>
<dbReference type="EMBL" id="LT669839">
    <property type="protein sequence ID" value="SHD76542.1"/>
    <property type="molecule type" value="Genomic_DNA"/>
</dbReference>
<dbReference type="Proteomes" id="UP000245423">
    <property type="component" value="Chromosome 1"/>
</dbReference>
<evidence type="ECO:0000313" key="4">
    <source>
        <dbReference type="EMBL" id="SHD76542.1"/>
    </source>
</evidence>
<name>A0A1M4PM31_9FIRM</name>
<evidence type="ECO:0000259" key="3">
    <source>
        <dbReference type="PROSITE" id="PS51272"/>
    </source>
</evidence>